<reference evidence="3" key="1">
    <citation type="submission" date="2015-10" db="EMBL/GenBank/DDBJ databases">
        <authorList>
            <person name="Gilbert D.G."/>
        </authorList>
    </citation>
    <scope>NUCLEOTIDE SEQUENCE</scope>
</reference>
<dbReference type="InterPro" id="IPR050300">
    <property type="entry name" value="GDXG_lipolytic_enzyme"/>
</dbReference>
<dbReference type="InterPro" id="IPR029058">
    <property type="entry name" value="AB_hydrolase_fold"/>
</dbReference>
<dbReference type="Gene3D" id="3.40.50.1820">
    <property type="entry name" value="alpha/beta hydrolase"/>
    <property type="match status" value="1"/>
</dbReference>
<dbReference type="AlphaFoldDB" id="A0A160TCI2"/>
<dbReference type="PANTHER" id="PTHR48081:SF13">
    <property type="entry name" value="ALPHA_BETA HYDROLASE"/>
    <property type="match status" value="1"/>
</dbReference>
<protein>
    <submittedName>
        <fullName evidence="3">Probable lipase/esterase</fullName>
    </submittedName>
</protein>
<feature type="domain" description="BD-FAE-like" evidence="2">
    <location>
        <begin position="83"/>
        <end position="292"/>
    </location>
</feature>
<keyword evidence="1" id="KW-0378">Hydrolase</keyword>
<accession>A0A160TCI2</accession>
<dbReference type="Pfam" id="PF20434">
    <property type="entry name" value="BD-FAE"/>
    <property type="match status" value="1"/>
</dbReference>
<dbReference type="GO" id="GO:0016787">
    <property type="term" value="F:hydrolase activity"/>
    <property type="evidence" value="ECO:0007669"/>
    <property type="project" value="UniProtKB-KW"/>
</dbReference>
<organism evidence="3">
    <name type="scientific">hydrothermal vent metagenome</name>
    <dbReference type="NCBI Taxonomy" id="652676"/>
    <lineage>
        <taxon>unclassified sequences</taxon>
        <taxon>metagenomes</taxon>
        <taxon>ecological metagenomes</taxon>
    </lineage>
</organism>
<sequence length="331" mass="37060">MVENKGRWLSSFSTCLLVLIFSSFAYDVESQVRFSDVVIPPSLEQPAGMIETVAEDDSYAAKYLPDIIYATYGKRAVKLSLLIPKQESAKSSWPLIVYVQGAAWRNQDLYQALPQLADFAHQGYVVASIEHRPSSEVIAPAQVQDIKSAIRYLRKNAEKYHIDPNRIGIMGDSSGGHLAVMVGVSEGEADFETGDNQPFSSTVKAVVDLYGPTDFLQMHKYPSRIDHNAEDSPESLVVGGPIQDPKYRALVDLYNPLTYIEKDKKLPPFFIIHGDKDALVPFNQSVLLYTRLRDTNHEVAFYKIKGAGHGPGIWTKGVMDRIQEFFDQKLK</sequence>
<evidence type="ECO:0000259" key="2">
    <source>
        <dbReference type="Pfam" id="PF20434"/>
    </source>
</evidence>
<dbReference type="InterPro" id="IPR049492">
    <property type="entry name" value="BD-FAE-like_dom"/>
</dbReference>
<name>A0A160TCI2_9ZZZZ</name>
<dbReference type="EMBL" id="CZQC01000014">
    <property type="protein sequence ID" value="CUS40419.1"/>
    <property type="molecule type" value="Genomic_DNA"/>
</dbReference>
<evidence type="ECO:0000256" key="1">
    <source>
        <dbReference type="ARBA" id="ARBA00022801"/>
    </source>
</evidence>
<gene>
    <name evidence="3" type="ORF">MGWOODY_Tha553</name>
</gene>
<proteinExistence type="predicted"/>
<dbReference type="SUPFAM" id="SSF53474">
    <property type="entry name" value="alpha/beta-Hydrolases"/>
    <property type="match status" value="1"/>
</dbReference>
<evidence type="ECO:0000313" key="3">
    <source>
        <dbReference type="EMBL" id="CUS40419.1"/>
    </source>
</evidence>
<dbReference type="PANTHER" id="PTHR48081">
    <property type="entry name" value="AB HYDROLASE SUPERFAMILY PROTEIN C4A8.06C"/>
    <property type="match status" value="1"/>
</dbReference>